<dbReference type="PANTHER" id="PTHR43852:SF4">
    <property type="entry name" value="NUCLEOTIDYLTRANSFERASE"/>
    <property type="match status" value="1"/>
</dbReference>
<dbReference type="AlphaFoldDB" id="A0A1G2KUX9"/>
<dbReference type="Pfam" id="PF18765">
    <property type="entry name" value="Polbeta"/>
    <property type="match status" value="1"/>
</dbReference>
<protein>
    <recommendedName>
        <fullName evidence="1">Polymerase beta nucleotidyltransferase domain-containing protein</fullName>
    </recommendedName>
</protein>
<dbReference type="EMBL" id="MHQN01000022">
    <property type="protein sequence ID" value="OHA03216.1"/>
    <property type="molecule type" value="Genomic_DNA"/>
</dbReference>
<dbReference type="SUPFAM" id="SSF81301">
    <property type="entry name" value="Nucleotidyltransferase"/>
    <property type="match status" value="1"/>
</dbReference>
<accession>A0A1G2KUX9</accession>
<gene>
    <name evidence="2" type="ORF">A3C92_01755</name>
</gene>
<organism evidence="2 3">
    <name type="scientific">Candidatus Sungbacteria bacterium RIFCSPHIGHO2_02_FULL_53_17</name>
    <dbReference type="NCBI Taxonomy" id="1802275"/>
    <lineage>
        <taxon>Bacteria</taxon>
        <taxon>Candidatus Sungiibacteriota</taxon>
    </lineage>
</organism>
<dbReference type="CDD" id="cd05403">
    <property type="entry name" value="NT_KNTase_like"/>
    <property type="match status" value="1"/>
</dbReference>
<dbReference type="InterPro" id="IPR041633">
    <property type="entry name" value="Polbeta"/>
</dbReference>
<dbReference type="NCBIfam" id="NF047752">
    <property type="entry name" value="MntA_antitoxin"/>
    <property type="match status" value="1"/>
</dbReference>
<dbReference type="PANTHER" id="PTHR43852">
    <property type="entry name" value="NUCLEOTIDYLTRANSFERASE"/>
    <property type="match status" value="1"/>
</dbReference>
<reference evidence="2 3" key="1">
    <citation type="journal article" date="2016" name="Nat. Commun.">
        <title>Thousands of microbial genomes shed light on interconnected biogeochemical processes in an aquifer system.</title>
        <authorList>
            <person name="Anantharaman K."/>
            <person name="Brown C.T."/>
            <person name="Hug L.A."/>
            <person name="Sharon I."/>
            <person name="Castelle C.J."/>
            <person name="Probst A.J."/>
            <person name="Thomas B.C."/>
            <person name="Singh A."/>
            <person name="Wilkins M.J."/>
            <person name="Karaoz U."/>
            <person name="Brodie E.L."/>
            <person name="Williams K.H."/>
            <person name="Hubbard S.S."/>
            <person name="Banfield J.F."/>
        </authorList>
    </citation>
    <scope>NUCLEOTIDE SEQUENCE [LARGE SCALE GENOMIC DNA]</scope>
</reference>
<proteinExistence type="predicted"/>
<sequence>MEMFSFSEKEKEILHSAGIEALVLFGSRARGTEGSASDFDVGVLFGAGHVLVPSDTRTRVYNTLYDLLSLHAGRARPMADIDIVFLGSAPMELQSHVATHGVSIYEEHPLAFARFRERVMDVYADFAPLRRIFHEAILARIP</sequence>
<evidence type="ECO:0000313" key="2">
    <source>
        <dbReference type="EMBL" id="OHA03216.1"/>
    </source>
</evidence>
<dbReference type="InterPro" id="IPR052930">
    <property type="entry name" value="TA_antitoxin_MntA"/>
</dbReference>
<dbReference type="Gene3D" id="3.30.460.10">
    <property type="entry name" value="Beta Polymerase, domain 2"/>
    <property type="match status" value="1"/>
</dbReference>
<dbReference type="Proteomes" id="UP000177177">
    <property type="component" value="Unassembled WGS sequence"/>
</dbReference>
<name>A0A1G2KUX9_9BACT</name>
<feature type="domain" description="Polymerase beta nucleotidyltransferase" evidence="1">
    <location>
        <begin position="9"/>
        <end position="107"/>
    </location>
</feature>
<evidence type="ECO:0000259" key="1">
    <source>
        <dbReference type="Pfam" id="PF18765"/>
    </source>
</evidence>
<comment type="caution">
    <text evidence="2">The sequence shown here is derived from an EMBL/GenBank/DDBJ whole genome shotgun (WGS) entry which is preliminary data.</text>
</comment>
<evidence type="ECO:0000313" key="3">
    <source>
        <dbReference type="Proteomes" id="UP000177177"/>
    </source>
</evidence>
<dbReference type="InterPro" id="IPR043519">
    <property type="entry name" value="NT_sf"/>
</dbReference>